<proteinExistence type="predicted"/>
<dbReference type="AlphaFoldDB" id="A0A817RXD4"/>
<accession>A0A817RXD4</accession>
<sequence length="164" mass="17797">MPVTTRAVTLRSQANADLIHSQDQATPTSTSTGKTTRKYPSKQKRKQAQGQQIISSVESQICSPLQPQSTTLDAVLTSEDIHEQPHEDVTLKKDDATVEPTSSTPITSSVFPTTSSPTKNDDNDSIISLESSNNDENEIFVGDSNHLMNEPVIKGEVTTVTSTR</sequence>
<gene>
    <name evidence="2" type="ORF">TIS948_LOCUS16574</name>
</gene>
<evidence type="ECO:0000313" key="3">
    <source>
        <dbReference type="Proteomes" id="UP000663825"/>
    </source>
</evidence>
<dbReference type="OrthoDB" id="10040355at2759"/>
<feature type="non-terminal residue" evidence="2">
    <location>
        <position position="164"/>
    </location>
</feature>
<feature type="compositionally biased region" description="Low complexity" evidence="1">
    <location>
        <begin position="100"/>
        <end position="118"/>
    </location>
</feature>
<dbReference type="EMBL" id="CAJNXB010002771">
    <property type="protein sequence ID" value="CAF3275473.1"/>
    <property type="molecule type" value="Genomic_DNA"/>
</dbReference>
<evidence type="ECO:0000256" key="1">
    <source>
        <dbReference type="SAM" id="MobiDB-lite"/>
    </source>
</evidence>
<feature type="region of interest" description="Disordered" evidence="1">
    <location>
        <begin position="13"/>
        <end position="52"/>
    </location>
</feature>
<feature type="compositionally biased region" description="Basic and acidic residues" evidence="1">
    <location>
        <begin position="79"/>
        <end position="96"/>
    </location>
</feature>
<comment type="caution">
    <text evidence="2">The sequence shown here is derived from an EMBL/GenBank/DDBJ whole genome shotgun (WGS) entry which is preliminary data.</text>
</comment>
<evidence type="ECO:0000313" key="2">
    <source>
        <dbReference type="EMBL" id="CAF3275473.1"/>
    </source>
</evidence>
<organism evidence="2 3">
    <name type="scientific">Rotaria socialis</name>
    <dbReference type="NCBI Taxonomy" id="392032"/>
    <lineage>
        <taxon>Eukaryota</taxon>
        <taxon>Metazoa</taxon>
        <taxon>Spiralia</taxon>
        <taxon>Gnathifera</taxon>
        <taxon>Rotifera</taxon>
        <taxon>Eurotatoria</taxon>
        <taxon>Bdelloidea</taxon>
        <taxon>Philodinida</taxon>
        <taxon>Philodinidae</taxon>
        <taxon>Rotaria</taxon>
    </lineage>
</organism>
<reference evidence="2" key="1">
    <citation type="submission" date="2021-02" db="EMBL/GenBank/DDBJ databases">
        <authorList>
            <person name="Nowell W R."/>
        </authorList>
    </citation>
    <scope>NUCLEOTIDE SEQUENCE</scope>
</reference>
<feature type="compositionally biased region" description="Polar residues" evidence="1">
    <location>
        <begin position="13"/>
        <end position="25"/>
    </location>
</feature>
<feature type="compositionally biased region" description="Basic residues" evidence="1">
    <location>
        <begin position="35"/>
        <end position="47"/>
    </location>
</feature>
<feature type="region of interest" description="Disordered" evidence="1">
    <location>
        <begin position="79"/>
        <end position="144"/>
    </location>
</feature>
<protein>
    <submittedName>
        <fullName evidence="2">Uncharacterized protein</fullName>
    </submittedName>
</protein>
<name>A0A817RXD4_9BILA</name>
<dbReference type="Proteomes" id="UP000663825">
    <property type="component" value="Unassembled WGS sequence"/>
</dbReference>